<reference evidence="2 3" key="1">
    <citation type="submission" date="2019-12" db="EMBL/GenBank/DDBJ databases">
        <title>The complete genome of the thermophilic, anoxygenic phototrophic gammaproteobacterium Thermochromatium tepidum.</title>
        <authorList>
            <person name="Sattley W.M."/>
            <person name="Swingley W.D."/>
            <person name="Burchell B.M."/>
            <person name="Gurbani S.A."/>
            <person name="Kujawa C.M."/>
            <person name="Nuccio D.A."/>
            <person name="Schladweiler J."/>
            <person name="Shaffer K.N."/>
            <person name="Stokes L.M."/>
            <person name="Touchman J.W."/>
            <person name="Blankenship R.E."/>
            <person name="Madigan M.T."/>
        </authorList>
    </citation>
    <scope>NUCLEOTIDE SEQUENCE [LARGE SCALE GENOMIC DNA]</scope>
    <source>
        <strain evidence="2 3">ATCC 43061</strain>
    </source>
</reference>
<accession>A0A6I6EEQ7</accession>
<organism evidence="2 3">
    <name type="scientific">Thermochromatium tepidum ATCC 43061</name>
    <dbReference type="NCBI Taxonomy" id="316276"/>
    <lineage>
        <taxon>Bacteria</taxon>
        <taxon>Pseudomonadati</taxon>
        <taxon>Pseudomonadota</taxon>
        <taxon>Gammaproteobacteria</taxon>
        <taxon>Chromatiales</taxon>
        <taxon>Chromatiaceae</taxon>
        <taxon>Thermochromatium</taxon>
    </lineage>
</organism>
<dbReference type="Gene3D" id="1.10.3210.10">
    <property type="entry name" value="Hypothetical protein af1432"/>
    <property type="match status" value="1"/>
</dbReference>
<dbReference type="OrthoDB" id="9784953at2"/>
<dbReference type="AlphaFoldDB" id="A0A6I6EEQ7"/>
<keyword evidence="3" id="KW-1185">Reference proteome</keyword>
<proteinExistence type="predicted"/>
<dbReference type="RefSeq" id="WP_153974836.1">
    <property type="nucleotide sequence ID" value="NZ_CP039268.1"/>
</dbReference>
<sequence length="291" mass="32270">MIHPTNPQYHALYPPRTDLEAAFRSVRHAKLPQLPDIVHNLHEELRRSEPDLTRASNLIAMDPALTGLVLKTINSPLFGRGTKISSVHQAAALIGLRRLTNLVTAAAFNRLLDEYEGGARLILDFIQEQTQVAAAIATLTPELKPDEASLFALMQGVGCLIFADLVPDYGNEWALRALTAPQTLIEYERRILGTDHVTVGFLVAGTWHLPESVVLAIYHQYALEPPAQFEGSLRLLIAVARLARVVLARRRGIEDDPDLLDQRDWALAELAMPPAAWEQRISSLLADDRGH</sequence>
<dbReference type="PANTHER" id="PTHR33525:SF6">
    <property type="entry name" value="HDOD DOMAIN-CONTAINING PROTEIN"/>
    <property type="match status" value="1"/>
</dbReference>
<dbReference type="InterPro" id="IPR013976">
    <property type="entry name" value="HDOD"/>
</dbReference>
<dbReference type="PROSITE" id="PS51833">
    <property type="entry name" value="HDOD"/>
    <property type="match status" value="1"/>
</dbReference>
<dbReference type="KEGG" id="ttp:E6P07_06360"/>
<evidence type="ECO:0000313" key="3">
    <source>
        <dbReference type="Proteomes" id="UP000426424"/>
    </source>
</evidence>
<feature type="domain" description="HDOD" evidence="1">
    <location>
        <begin position="31"/>
        <end position="223"/>
    </location>
</feature>
<protein>
    <submittedName>
        <fullName evidence="2">HDOD domain-containing protein</fullName>
    </submittedName>
</protein>
<evidence type="ECO:0000259" key="1">
    <source>
        <dbReference type="PROSITE" id="PS51833"/>
    </source>
</evidence>
<dbReference type="PANTHER" id="PTHR33525">
    <property type="match status" value="1"/>
</dbReference>
<name>A0A6I6EEQ7_THETI</name>
<dbReference type="SUPFAM" id="SSF109604">
    <property type="entry name" value="HD-domain/PDEase-like"/>
    <property type="match status" value="1"/>
</dbReference>
<dbReference type="InterPro" id="IPR052340">
    <property type="entry name" value="RNase_Y/CdgJ"/>
</dbReference>
<evidence type="ECO:0000313" key="2">
    <source>
        <dbReference type="EMBL" id="QGU32640.1"/>
    </source>
</evidence>
<dbReference type="EMBL" id="CP039268">
    <property type="protein sequence ID" value="QGU32640.1"/>
    <property type="molecule type" value="Genomic_DNA"/>
</dbReference>
<dbReference type="Proteomes" id="UP000426424">
    <property type="component" value="Chromosome"/>
</dbReference>
<dbReference type="Pfam" id="PF08668">
    <property type="entry name" value="HDOD"/>
    <property type="match status" value="1"/>
</dbReference>
<gene>
    <name evidence="2" type="ORF">E6P07_06360</name>
</gene>